<name>A0A4Y2UUV4_ARAVE</name>
<accession>A0A4Y2UUV4</accession>
<dbReference type="OrthoDB" id="10668107at2759"/>
<dbReference type="EMBL" id="BGPR01039842">
    <property type="protein sequence ID" value="GBO15894.1"/>
    <property type="molecule type" value="Genomic_DNA"/>
</dbReference>
<feature type="region of interest" description="Disordered" evidence="1">
    <location>
        <begin position="103"/>
        <end position="159"/>
    </location>
</feature>
<proteinExistence type="predicted"/>
<organism evidence="2 3">
    <name type="scientific">Araneus ventricosus</name>
    <name type="common">Orbweaver spider</name>
    <name type="synonym">Epeira ventricosa</name>
    <dbReference type="NCBI Taxonomy" id="182803"/>
    <lineage>
        <taxon>Eukaryota</taxon>
        <taxon>Metazoa</taxon>
        <taxon>Ecdysozoa</taxon>
        <taxon>Arthropoda</taxon>
        <taxon>Chelicerata</taxon>
        <taxon>Arachnida</taxon>
        <taxon>Araneae</taxon>
        <taxon>Araneomorphae</taxon>
        <taxon>Entelegynae</taxon>
        <taxon>Araneoidea</taxon>
        <taxon>Araneidae</taxon>
        <taxon>Araneus</taxon>
    </lineage>
</organism>
<feature type="region of interest" description="Disordered" evidence="1">
    <location>
        <begin position="303"/>
        <end position="325"/>
    </location>
</feature>
<comment type="caution">
    <text evidence="2">The sequence shown here is derived from an EMBL/GenBank/DDBJ whole genome shotgun (WGS) entry which is preliminary data.</text>
</comment>
<protein>
    <submittedName>
        <fullName evidence="2">Uncharacterized protein</fullName>
    </submittedName>
</protein>
<feature type="region of interest" description="Disordered" evidence="1">
    <location>
        <begin position="180"/>
        <end position="288"/>
    </location>
</feature>
<evidence type="ECO:0000313" key="3">
    <source>
        <dbReference type="Proteomes" id="UP000499080"/>
    </source>
</evidence>
<sequence>MFFLGTFFAFIVAEETGEYYESTIISGFVMLAITTVFFCCVLHESKSLRSSDTEPAESNEPQPEQKECCFHSLEPAMRVSTSTRARIAAQPYRQNLSFNPKARLRSQPGRIAASPSTRARIAASTPTRARIAASTPTRAELPLQPQPEPKLSGKPKKESHWYGKTRLHFVYVRQILGFSPRDTDETTSSEDDSDPDMLKLRKLEKSGLPTGNKDPMAGTSKESQAKDATKCEGAADFQLDSTKAGPSKVAGKKSEVTESRYDDVPLKDMSALSLSDSSKCTTDSEDKQAEVSAALCQLSLNSSEKQAAKMSAQDPSSTDFEGKIG</sequence>
<dbReference type="AlphaFoldDB" id="A0A4Y2UUV4"/>
<feature type="compositionally biased region" description="Basic and acidic residues" evidence="1">
    <location>
        <begin position="196"/>
        <end position="205"/>
    </location>
</feature>
<evidence type="ECO:0000313" key="2">
    <source>
        <dbReference type="EMBL" id="GBO15894.1"/>
    </source>
</evidence>
<feature type="compositionally biased region" description="Acidic residues" evidence="1">
    <location>
        <begin position="185"/>
        <end position="195"/>
    </location>
</feature>
<feature type="compositionally biased region" description="Basic and acidic residues" evidence="1">
    <location>
        <begin position="252"/>
        <end position="266"/>
    </location>
</feature>
<gene>
    <name evidence="2" type="ORF">AVEN_252250_1</name>
</gene>
<evidence type="ECO:0000256" key="1">
    <source>
        <dbReference type="SAM" id="MobiDB-lite"/>
    </source>
</evidence>
<reference evidence="2 3" key="1">
    <citation type="journal article" date="2019" name="Sci. Rep.">
        <title>Orb-weaving spider Araneus ventricosus genome elucidates the spidroin gene catalogue.</title>
        <authorList>
            <person name="Kono N."/>
            <person name="Nakamura H."/>
            <person name="Ohtoshi R."/>
            <person name="Moran D.A.P."/>
            <person name="Shinohara A."/>
            <person name="Yoshida Y."/>
            <person name="Fujiwara M."/>
            <person name="Mori M."/>
            <person name="Tomita M."/>
            <person name="Arakawa K."/>
        </authorList>
    </citation>
    <scope>NUCLEOTIDE SEQUENCE [LARGE SCALE GENOMIC DNA]</scope>
</reference>
<keyword evidence="3" id="KW-1185">Reference proteome</keyword>
<feature type="compositionally biased region" description="Polar residues" evidence="1">
    <location>
        <begin position="272"/>
        <end position="281"/>
    </location>
</feature>
<dbReference type="Proteomes" id="UP000499080">
    <property type="component" value="Unassembled WGS sequence"/>
</dbReference>